<sequence>MTYNDIIITDSIWPPVLYYTVSIIVGIILYIGKLLVHRYANLTVCVCYALFVSFIAGVHVCIARFGGEFTDTVFGVYLDTLTYRSIYNGAFFFFLAYGIAIPTKFK</sequence>
<evidence type="ECO:0000313" key="2">
    <source>
        <dbReference type="EMBL" id="PWW04968.1"/>
    </source>
</evidence>
<keyword evidence="3" id="KW-1185">Reference proteome</keyword>
<comment type="caution">
    <text evidence="2">The sequence shown here is derived from an EMBL/GenBank/DDBJ whole genome shotgun (WGS) entry which is preliminary data.</text>
</comment>
<dbReference type="Proteomes" id="UP000246744">
    <property type="component" value="Unassembled WGS sequence"/>
</dbReference>
<feature type="transmembrane region" description="Helical" evidence="1">
    <location>
        <begin position="12"/>
        <end position="32"/>
    </location>
</feature>
<protein>
    <submittedName>
        <fullName evidence="2">Uncharacterized protein</fullName>
    </submittedName>
</protein>
<evidence type="ECO:0000256" key="1">
    <source>
        <dbReference type="SAM" id="Phobius"/>
    </source>
</evidence>
<keyword evidence="1" id="KW-1133">Transmembrane helix</keyword>
<feature type="transmembrane region" description="Helical" evidence="1">
    <location>
        <begin position="85"/>
        <end position="103"/>
    </location>
</feature>
<dbReference type="EMBL" id="QGTS01000014">
    <property type="protein sequence ID" value="PWW04968.1"/>
    <property type="molecule type" value="Genomic_DNA"/>
</dbReference>
<name>A0A317PV06_9ENTR</name>
<feature type="transmembrane region" description="Helical" evidence="1">
    <location>
        <begin position="39"/>
        <end position="65"/>
    </location>
</feature>
<keyword evidence="1" id="KW-0812">Transmembrane</keyword>
<organism evidence="2 3">
    <name type="scientific">Mangrovibacter plantisponsor</name>
    <dbReference type="NCBI Taxonomy" id="451513"/>
    <lineage>
        <taxon>Bacteria</taxon>
        <taxon>Pseudomonadati</taxon>
        <taxon>Pseudomonadota</taxon>
        <taxon>Gammaproteobacteria</taxon>
        <taxon>Enterobacterales</taxon>
        <taxon>Enterobacteriaceae</taxon>
        <taxon>Mangrovibacter</taxon>
    </lineage>
</organism>
<dbReference type="AlphaFoldDB" id="A0A317PV06"/>
<reference evidence="2 3" key="1">
    <citation type="submission" date="2018-05" db="EMBL/GenBank/DDBJ databases">
        <title>Genomic Encyclopedia of Type Strains, Phase IV (KMG-IV): sequencing the most valuable type-strain genomes for metagenomic binning, comparative biology and taxonomic classification.</title>
        <authorList>
            <person name="Goeker M."/>
        </authorList>
    </citation>
    <scope>NUCLEOTIDE SEQUENCE [LARGE SCALE GENOMIC DNA]</scope>
    <source>
        <strain evidence="2 3">DSM 19579</strain>
    </source>
</reference>
<gene>
    <name evidence="2" type="ORF">DES37_11464</name>
</gene>
<proteinExistence type="predicted"/>
<accession>A0A317PV06</accession>
<evidence type="ECO:0000313" key="3">
    <source>
        <dbReference type="Proteomes" id="UP000246744"/>
    </source>
</evidence>
<keyword evidence="1" id="KW-0472">Membrane</keyword>